<organism evidence="1 2">
    <name type="scientific">Trifolium medium</name>
    <dbReference type="NCBI Taxonomy" id="97028"/>
    <lineage>
        <taxon>Eukaryota</taxon>
        <taxon>Viridiplantae</taxon>
        <taxon>Streptophyta</taxon>
        <taxon>Embryophyta</taxon>
        <taxon>Tracheophyta</taxon>
        <taxon>Spermatophyta</taxon>
        <taxon>Magnoliopsida</taxon>
        <taxon>eudicotyledons</taxon>
        <taxon>Gunneridae</taxon>
        <taxon>Pentapetalae</taxon>
        <taxon>rosids</taxon>
        <taxon>fabids</taxon>
        <taxon>Fabales</taxon>
        <taxon>Fabaceae</taxon>
        <taxon>Papilionoideae</taxon>
        <taxon>50 kb inversion clade</taxon>
        <taxon>NPAAA clade</taxon>
        <taxon>Hologalegina</taxon>
        <taxon>IRL clade</taxon>
        <taxon>Trifolieae</taxon>
        <taxon>Trifolium</taxon>
    </lineage>
</organism>
<evidence type="ECO:0000313" key="2">
    <source>
        <dbReference type="Proteomes" id="UP000265520"/>
    </source>
</evidence>
<reference evidence="1 2" key="1">
    <citation type="journal article" date="2018" name="Front. Plant Sci.">
        <title>Red Clover (Trifolium pratense) and Zigzag Clover (T. medium) - A Picture of Genomic Similarities and Differences.</title>
        <authorList>
            <person name="Dluhosova J."/>
            <person name="Istvanek J."/>
            <person name="Nedelnik J."/>
            <person name="Repkova J."/>
        </authorList>
    </citation>
    <scope>NUCLEOTIDE SEQUENCE [LARGE SCALE GENOMIC DNA]</scope>
    <source>
        <strain evidence="2">cv. 10/8</strain>
        <tissue evidence="1">Leaf</tissue>
    </source>
</reference>
<protein>
    <submittedName>
        <fullName evidence="1">Uncharacterized protein</fullName>
    </submittedName>
</protein>
<name>A0A392QTP3_9FABA</name>
<keyword evidence="2" id="KW-1185">Reference proteome</keyword>
<accession>A0A392QTP3</accession>
<dbReference type="AlphaFoldDB" id="A0A392QTP3"/>
<dbReference type="EMBL" id="LXQA010158878">
    <property type="protein sequence ID" value="MCI27367.1"/>
    <property type="molecule type" value="Genomic_DNA"/>
</dbReference>
<feature type="non-terminal residue" evidence="1">
    <location>
        <position position="27"/>
    </location>
</feature>
<comment type="caution">
    <text evidence="1">The sequence shown here is derived from an EMBL/GenBank/DDBJ whole genome shotgun (WGS) entry which is preliminary data.</text>
</comment>
<evidence type="ECO:0000313" key="1">
    <source>
        <dbReference type="EMBL" id="MCI27367.1"/>
    </source>
</evidence>
<dbReference type="Proteomes" id="UP000265520">
    <property type="component" value="Unassembled WGS sequence"/>
</dbReference>
<proteinExistence type="predicted"/>
<sequence length="27" mass="3056">MKKKVPLHLPQSTPSIFSTTMILNQNT</sequence>